<dbReference type="GeneID" id="37031484"/>
<feature type="region of interest" description="Disordered" evidence="1">
    <location>
        <begin position="77"/>
        <end position="109"/>
    </location>
</feature>
<dbReference type="Proteomes" id="UP000245884">
    <property type="component" value="Unassembled WGS sequence"/>
</dbReference>
<gene>
    <name evidence="2" type="ORF">BDZ90DRAFT_5403</name>
</gene>
<organism evidence="2 3">
    <name type="scientific">Jaminaea rosea</name>
    <dbReference type="NCBI Taxonomy" id="1569628"/>
    <lineage>
        <taxon>Eukaryota</taxon>
        <taxon>Fungi</taxon>
        <taxon>Dikarya</taxon>
        <taxon>Basidiomycota</taxon>
        <taxon>Ustilaginomycotina</taxon>
        <taxon>Exobasidiomycetes</taxon>
        <taxon>Microstromatales</taxon>
        <taxon>Microstromatales incertae sedis</taxon>
        <taxon>Jaminaea</taxon>
    </lineage>
</organism>
<protein>
    <submittedName>
        <fullName evidence="2">Uncharacterized protein</fullName>
    </submittedName>
</protein>
<name>A0A316V0Q5_9BASI</name>
<evidence type="ECO:0000313" key="2">
    <source>
        <dbReference type="EMBL" id="PWN30131.1"/>
    </source>
</evidence>
<dbReference type="AlphaFoldDB" id="A0A316V0Q5"/>
<keyword evidence="3" id="KW-1185">Reference proteome</keyword>
<evidence type="ECO:0000313" key="3">
    <source>
        <dbReference type="Proteomes" id="UP000245884"/>
    </source>
</evidence>
<reference evidence="2 3" key="1">
    <citation type="journal article" date="2018" name="Mol. Biol. Evol.">
        <title>Broad Genomic Sampling Reveals a Smut Pathogenic Ancestry of the Fungal Clade Ustilaginomycotina.</title>
        <authorList>
            <person name="Kijpornyongpan T."/>
            <person name="Mondo S.J."/>
            <person name="Barry K."/>
            <person name="Sandor L."/>
            <person name="Lee J."/>
            <person name="Lipzen A."/>
            <person name="Pangilinan J."/>
            <person name="LaButti K."/>
            <person name="Hainaut M."/>
            <person name="Henrissat B."/>
            <person name="Grigoriev I.V."/>
            <person name="Spatafora J.W."/>
            <person name="Aime M.C."/>
        </authorList>
    </citation>
    <scope>NUCLEOTIDE SEQUENCE [LARGE SCALE GENOMIC DNA]</scope>
    <source>
        <strain evidence="2 3">MCA 5214</strain>
    </source>
</reference>
<proteinExistence type="predicted"/>
<evidence type="ECO:0000256" key="1">
    <source>
        <dbReference type="SAM" id="MobiDB-lite"/>
    </source>
</evidence>
<accession>A0A316V0Q5</accession>
<feature type="region of interest" description="Disordered" evidence="1">
    <location>
        <begin position="125"/>
        <end position="146"/>
    </location>
</feature>
<dbReference type="EMBL" id="KZ819662">
    <property type="protein sequence ID" value="PWN30131.1"/>
    <property type="molecule type" value="Genomic_DNA"/>
</dbReference>
<dbReference type="RefSeq" id="XP_025364743.1">
    <property type="nucleotide sequence ID" value="XM_025509661.1"/>
</dbReference>
<feature type="compositionally biased region" description="Basic and acidic residues" evidence="1">
    <location>
        <begin position="77"/>
        <end position="95"/>
    </location>
</feature>
<sequence>MTEPRFYSRWATSDEVADRCDCRRMRRRVQRVRESRRQSRSGLVSVCQPSATQTTLLCCVLVGCELLRKKEKSSFRTRRDYGAAEAGRSEERRAAGGETRTRRRRATRERAVGGEAMWWALSTRGERGAERKGQQRRLPCPRPAGRASRLSSLPAYWLSIWRRRSDGMETLTGHRPPLPAALNLIDWPRHATLRITSFPSSFNQLPSLVIAVAIEAGGLQSSLASLKTKPCC</sequence>